<dbReference type="Gene3D" id="1.10.3660.10">
    <property type="entry name" value="6-phosphogluconate dehydrogenase C-terminal like domain"/>
    <property type="match status" value="1"/>
</dbReference>
<evidence type="ECO:0000256" key="1">
    <source>
        <dbReference type="ARBA" id="ARBA00005067"/>
    </source>
</evidence>
<dbReference type="EC" id="1.3.1.12" evidence="3"/>
<keyword evidence="7" id="KW-0520">NAD</keyword>
<dbReference type="SUPFAM" id="SSF51735">
    <property type="entry name" value="NAD(P)-binding Rossmann-fold domains"/>
    <property type="match status" value="1"/>
</dbReference>
<evidence type="ECO:0000256" key="9">
    <source>
        <dbReference type="ARBA" id="ARBA00049260"/>
    </source>
</evidence>
<dbReference type="InterPro" id="IPR036291">
    <property type="entry name" value="NAD(P)-bd_dom_sf"/>
</dbReference>
<organism evidence="11 12">
    <name type="scientific">Kingella kingae</name>
    <dbReference type="NCBI Taxonomy" id="504"/>
    <lineage>
        <taxon>Bacteria</taxon>
        <taxon>Pseudomonadati</taxon>
        <taxon>Pseudomonadota</taxon>
        <taxon>Betaproteobacteria</taxon>
        <taxon>Neisseriales</taxon>
        <taxon>Neisseriaceae</taxon>
        <taxon>Kingella</taxon>
    </lineage>
</organism>
<evidence type="ECO:0000256" key="4">
    <source>
        <dbReference type="ARBA" id="ARBA00022498"/>
    </source>
</evidence>
<keyword evidence="6 11" id="KW-0560">Oxidoreductase</keyword>
<dbReference type="GO" id="GO:0006571">
    <property type="term" value="P:tyrosine biosynthetic process"/>
    <property type="evidence" value="ECO:0007669"/>
    <property type="project" value="UniProtKB-KW"/>
</dbReference>
<dbReference type="Proteomes" id="UP000248598">
    <property type="component" value="Chromosome 1"/>
</dbReference>
<dbReference type="GO" id="GO:0070403">
    <property type="term" value="F:NAD+ binding"/>
    <property type="evidence" value="ECO:0007669"/>
    <property type="project" value="InterPro"/>
</dbReference>
<proteinExistence type="inferred from homology"/>
<accession>A0AAX2J333</accession>
<dbReference type="InterPro" id="IPR008927">
    <property type="entry name" value="6-PGluconate_DH-like_C_sf"/>
</dbReference>
<dbReference type="Pfam" id="PF20463">
    <property type="entry name" value="PDH_C"/>
    <property type="match status" value="1"/>
</dbReference>
<dbReference type="PANTHER" id="PTHR21363">
    <property type="entry name" value="PREPHENATE DEHYDROGENASE"/>
    <property type="match status" value="1"/>
</dbReference>
<dbReference type="GO" id="GO:0008977">
    <property type="term" value="F:prephenate dehydrogenase (NAD+) activity"/>
    <property type="evidence" value="ECO:0007669"/>
    <property type="project" value="UniProtKB-EC"/>
</dbReference>
<dbReference type="SUPFAM" id="SSF48179">
    <property type="entry name" value="6-phosphogluconate dehydrogenase C-terminal domain-like"/>
    <property type="match status" value="1"/>
</dbReference>
<dbReference type="InterPro" id="IPR046825">
    <property type="entry name" value="PDH_C"/>
</dbReference>
<dbReference type="InterPro" id="IPR046826">
    <property type="entry name" value="PDH_N"/>
</dbReference>
<reference evidence="11 12" key="1">
    <citation type="submission" date="2018-06" db="EMBL/GenBank/DDBJ databases">
        <authorList>
            <consortium name="Pathogen Informatics"/>
            <person name="Doyle S."/>
        </authorList>
    </citation>
    <scope>NUCLEOTIDE SEQUENCE [LARGE SCALE GENOMIC DNA]</scope>
    <source>
        <strain evidence="11 12">NCTC10529</strain>
    </source>
</reference>
<dbReference type="RefSeq" id="WP_003785422.1">
    <property type="nucleotide sequence ID" value="NZ_CP091518.1"/>
</dbReference>
<dbReference type="Pfam" id="PF02153">
    <property type="entry name" value="PDH_N"/>
    <property type="match status" value="1"/>
</dbReference>
<evidence type="ECO:0000256" key="5">
    <source>
        <dbReference type="ARBA" id="ARBA00022605"/>
    </source>
</evidence>
<comment type="similarity">
    <text evidence="2">Belongs to the prephenate/arogenate dehydrogenase family.</text>
</comment>
<dbReference type="InterPro" id="IPR003099">
    <property type="entry name" value="Prephen_DH"/>
</dbReference>
<feature type="domain" description="Prephenate/arogenate dehydrogenase" evidence="10">
    <location>
        <begin position="9"/>
        <end position="295"/>
    </location>
</feature>
<dbReference type="InterPro" id="IPR050812">
    <property type="entry name" value="Preph/Arog_dehydrog"/>
</dbReference>
<evidence type="ECO:0000256" key="6">
    <source>
        <dbReference type="ARBA" id="ARBA00023002"/>
    </source>
</evidence>
<dbReference type="FunFam" id="3.40.50.720:FF:000208">
    <property type="entry name" value="Prephenate dehydrogenase"/>
    <property type="match status" value="1"/>
</dbReference>
<comment type="pathway">
    <text evidence="1">Amino-acid biosynthesis; L-tyrosine biosynthesis; (4-hydroxyphenyl)pyruvate from prephenate (NAD(+) route): step 1/1.</text>
</comment>
<protein>
    <recommendedName>
        <fullName evidence="3">prephenate dehydrogenase</fullName>
        <ecNumber evidence="3">1.3.1.12</ecNumber>
    </recommendedName>
</protein>
<dbReference type="GeneID" id="93262212"/>
<dbReference type="PANTHER" id="PTHR21363:SF0">
    <property type="entry name" value="PREPHENATE DEHYDROGENASE [NADP(+)]"/>
    <property type="match status" value="1"/>
</dbReference>
<evidence type="ECO:0000259" key="10">
    <source>
        <dbReference type="PROSITE" id="PS51176"/>
    </source>
</evidence>
<evidence type="ECO:0000313" key="11">
    <source>
        <dbReference type="EMBL" id="SQH24717.1"/>
    </source>
</evidence>
<dbReference type="GO" id="GO:0004665">
    <property type="term" value="F:prephenate dehydrogenase (NADP+) activity"/>
    <property type="evidence" value="ECO:0007669"/>
    <property type="project" value="InterPro"/>
</dbReference>
<gene>
    <name evidence="11" type="primary">tyrC</name>
    <name evidence="11" type="ORF">NCTC10529_00909</name>
</gene>
<evidence type="ECO:0000256" key="3">
    <source>
        <dbReference type="ARBA" id="ARBA00012068"/>
    </source>
</evidence>
<dbReference type="EMBL" id="LS483426">
    <property type="protein sequence ID" value="SQH24717.1"/>
    <property type="molecule type" value="Genomic_DNA"/>
</dbReference>
<evidence type="ECO:0000313" key="12">
    <source>
        <dbReference type="Proteomes" id="UP000248598"/>
    </source>
</evidence>
<sequence length="295" mass="32610">MNHLSQPLQQITLIGVGLIGGSFVLDLKRQQRVKNVVGIDLDSENLVRAQERRVIDRAYTTLCAEAVADADLVLIATPVASLPHICRQLAPLLRPHTIVSDVGSTKQSALSAFEQYLPQHLPRCVAAHPIAGSDRSGALAAQFGLYQNKKLILCPHDTQDQSSLHLVEQLWQSVGANTYQMSAQQHDEIFAAVSHFPHLLAFSYVHQMLDNPKGAHYLDFAGSGFRDFTRIAGSSPEMWKDIMLANKNSLLQLIAAQQQQLAHLAGCLQQENATALHDYIAQASQLREQWGEKNR</sequence>
<name>A0AAX2J333_KINKI</name>
<dbReference type="PROSITE" id="PS51176">
    <property type="entry name" value="PDH_ADH"/>
    <property type="match status" value="1"/>
</dbReference>
<dbReference type="Gene3D" id="3.40.50.720">
    <property type="entry name" value="NAD(P)-binding Rossmann-like Domain"/>
    <property type="match status" value="1"/>
</dbReference>
<evidence type="ECO:0000256" key="2">
    <source>
        <dbReference type="ARBA" id="ARBA00007964"/>
    </source>
</evidence>
<evidence type="ECO:0000256" key="8">
    <source>
        <dbReference type="ARBA" id="ARBA00023141"/>
    </source>
</evidence>
<dbReference type="AlphaFoldDB" id="A0AAX2J333"/>
<keyword evidence="8" id="KW-0057">Aromatic amino acid biosynthesis</keyword>
<dbReference type="FunFam" id="1.10.3660.10:FF:000003">
    <property type="entry name" value="Prephenate dehydrogenase"/>
    <property type="match status" value="1"/>
</dbReference>
<keyword evidence="4" id="KW-0827">Tyrosine biosynthesis</keyword>
<keyword evidence="5" id="KW-0028">Amino-acid biosynthesis</keyword>
<comment type="catalytic activity">
    <reaction evidence="9">
        <text>prephenate + NAD(+) = 3-(4-hydroxyphenyl)pyruvate + CO2 + NADH</text>
        <dbReference type="Rhea" id="RHEA:13869"/>
        <dbReference type="ChEBI" id="CHEBI:16526"/>
        <dbReference type="ChEBI" id="CHEBI:29934"/>
        <dbReference type="ChEBI" id="CHEBI:36242"/>
        <dbReference type="ChEBI" id="CHEBI:57540"/>
        <dbReference type="ChEBI" id="CHEBI:57945"/>
        <dbReference type="EC" id="1.3.1.12"/>
    </reaction>
</comment>
<evidence type="ECO:0000256" key="7">
    <source>
        <dbReference type="ARBA" id="ARBA00023027"/>
    </source>
</evidence>